<dbReference type="InterPro" id="IPR004103">
    <property type="entry name" value="Lyase_8_C"/>
</dbReference>
<dbReference type="PANTHER" id="PTHR38481:SF1">
    <property type="entry name" value="HYALURONATE LYASE"/>
    <property type="match status" value="1"/>
</dbReference>
<dbReference type="InterPro" id="IPR014718">
    <property type="entry name" value="GH-type_carb-bd"/>
</dbReference>
<feature type="chain" id="PRO_5019306006" evidence="8">
    <location>
        <begin position="23"/>
        <end position="715"/>
    </location>
</feature>
<name>A0A413SZA4_9BACT</name>
<dbReference type="Pfam" id="PF08124">
    <property type="entry name" value="Lyase_8_N"/>
    <property type="match status" value="1"/>
</dbReference>
<dbReference type="InterPro" id="IPR011071">
    <property type="entry name" value="Lyase_8-like_C"/>
</dbReference>
<evidence type="ECO:0000256" key="7">
    <source>
        <dbReference type="PIRSR" id="PIRSR638970-1"/>
    </source>
</evidence>
<dbReference type="InterPro" id="IPR003159">
    <property type="entry name" value="Lyase_8_central_dom"/>
</dbReference>
<organism evidence="12 13">
    <name type="scientific">Phocaeicola coprophilus</name>
    <dbReference type="NCBI Taxonomy" id="387090"/>
    <lineage>
        <taxon>Bacteria</taxon>
        <taxon>Pseudomonadati</taxon>
        <taxon>Bacteroidota</taxon>
        <taxon>Bacteroidia</taxon>
        <taxon>Bacteroidales</taxon>
        <taxon>Bacteroidaceae</taxon>
        <taxon>Phocaeicola</taxon>
    </lineage>
</organism>
<dbReference type="Pfam" id="PF02278">
    <property type="entry name" value="Lyase_8"/>
    <property type="match status" value="1"/>
</dbReference>
<evidence type="ECO:0000256" key="2">
    <source>
        <dbReference type="ARBA" id="ARBA00006699"/>
    </source>
</evidence>
<dbReference type="Gene3D" id="1.50.10.100">
    <property type="entry name" value="Chondroitin AC/alginate lyase"/>
    <property type="match status" value="1"/>
</dbReference>
<feature type="signal peptide" evidence="8">
    <location>
        <begin position="1"/>
        <end position="22"/>
    </location>
</feature>
<sequence>MNKVRKLLLVCGCFLGSMSLSAEVTSGSDFEILMQKIRQDFSKNPSIDEALSFYREGAFTDVDYGSIQRTDWPPLVHLQRVSDFVFAYTNPENPYYADDRLFDKIQAGLEFWHERNPWCHNWWYNQIAEPQCMGILLIQMRSGAKKLPEELERKLLERMKTDGGDPAKWTGANRTDIALHWIYRSCLSEDSTDLKKAIENAYSPLVYTTQEGFQHDNSYFQHGPQLYIGGYGDEILKGITQIAMYTKGTDYELPEGKVALLGKFMRETYYPTIRGRFMLFDVLGRGVSRPGVTDKSSTALFARRMMELDPAHADEYREIIGRLEGKLSANVGITPFHTHYPVGDYTLHVRPSYTFDVRMVSTRTMRCEYGNGENLRTYFLSDGCTNIVREGDEYQEIFPVWDWRRIPGVTAPQLKEIPMAKSDWQTKGTSEFAGGVSDSLYGATAYAYEDNYAGVLTRAHKAWFFYENEVVCLGAGITSGAEAEVVTTVNQCLEKGQPVWIRNGKKVCQMNPGDSVGGSLKWVLHNGVGYIFPEGGTVFCQDKMQTGNWYDINHTASREQVGKQVVTVGIRHGRKPAAGTYAYLVVPDLQTAGEMEAYCKDASIRILKNTPDLQVVRNRKLKMWHLVFYAPGTFESRDLSVRADRPCILQLRETKEGRLVVHAADPAQSQQLLTLDIWKGRTSSRPFTWQCDFSQDGMLPGASRMIQLSSDCFRL</sequence>
<feature type="active site" evidence="7">
    <location>
        <position position="231"/>
    </location>
</feature>
<proteinExistence type="inferred from homology"/>
<feature type="domain" description="Polysaccharide lyase 8 N-terminal alpha-helical" evidence="11">
    <location>
        <begin position="29"/>
        <end position="311"/>
    </location>
</feature>
<evidence type="ECO:0000256" key="8">
    <source>
        <dbReference type="SAM" id="SignalP"/>
    </source>
</evidence>
<comment type="similarity">
    <text evidence="2">Belongs to the polysaccharide lyase 8 family.</text>
</comment>
<evidence type="ECO:0000256" key="1">
    <source>
        <dbReference type="ARBA" id="ARBA00001913"/>
    </source>
</evidence>
<evidence type="ECO:0000313" key="12">
    <source>
        <dbReference type="EMBL" id="RHA75236.1"/>
    </source>
</evidence>
<feature type="domain" description="Polysaccharide lyase family 8 central" evidence="9">
    <location>
        <begin position="337"/>
        <end position="589"/>
    </location>
</feature>
<dbReference type="AlphaFoldDB" id="A0A413SZA4"/>
<dbReference type="Proteomes" id="UP000283855">
    <property type="component" value="Unassembled WGS sequence"/>
</dbReference>
<comment type="subunit">
    <text evidence="3">Monomer.</text>
</comment>
<evidence type="ECO:0000313" key="13">
    <source>
        <dbReference type="Proteomes" id="UP000283855"/>
    </source>
</evidence>
<dbReference type="EMBL" id="QSFT01000017">
    <property type="protein sequence ID" value="RHA75236.1"/>
    <property type="molecule type" value="Genomic_DNA"/>
</dbReference>
<comment type="caution">
    <text evidence="12">The sequence shown here is derived from an EMBL/GenBank/DDBJ whole genome shotgun (WGS) entry which is preliminary data.</text>
</comment>
<dbReference type="GO" id="GO:0030246">
    <property type="term" value="F:carbohydrate binding"/>
    <property type="evidence" value="ECO:0007669"/>
    <property type="project" value="InterPro"/>
</dbReference>
<evidence type="ECO:0000256" key="6">
    <source>
        <dbReference type="ARBA" id="ARBA00023239"/>
    </source>
</evidence>
<keyword evidence="5" id="KW-0106">Calcium</keyword>
<dbReference type="SUPFAM" id="SSF74650">
    <property type="entry name" value="Galactose mutarotase-like"/>
    <property type="match status" value="1"/>
</dbReference>
<dbReference type="CDD" id="cd01083">
    <property type="entry name" value="GAG_Lyase"/>
    <property type="match status" value="1"/>
</dbReference>
<dbReference type="SUPFAM" id="SSF48230">
    <property type="entry name" value="Chondroitin AC/alginate lyase"/>
    <property type="match status" value="1"/>
</dbReference>
<evidence type="ECO:0000259" key="10">
    <source>
        <dbReference type="Pfam" id="PF02884"/>
    </source>
</evidence>
<accession>A0A413SZA4</accession>
<dbReference type="Gene3D" id="2.60.220.10">
    <property type="entry name" value="Polysaccharide lyase family 8-like, C-terminal"/>
    <property type="match status" value="1"/>
</dbReference>
<dbReference type="Pfam" id="PF02884">
    <property type="entry name" value="Lyase_8_C"/>
    <property type="match status" value="1"/>
</dbReference>
<dbReference type="PANTHER" id="PTHR38481">
    <property type="entry name" value="HYALURONATE LYASE"/>
    <property type="match status" value="1"/>
</dbReference>
<gene>
    <name evidence="12" type="ORF">DW921_09005</name>
</gene>
<feature type="active site" evidence="7">
    <location>
        <position position="222"/>
    </location>
</feature>
<dbReference type="InterPro" id="IPR011013">
    <property type="entry name" value="Gal_mutarotase_sf_dom"/>
</dbReference>
<feature type="domain" description="Polysaccharide lyase family 8 C-terminal" evidence="10">
    <location>
        <begin position="605"/>
        <end position="673"/>
    </location>
</feature>
<comment type="cofactor">
    <cofactor evidence="1">
        <name>Ca(2+)</name>
        <dbReference type="ChEBI" id="CHEBI:29108"/>
    </cofactor>
</comment>
<dbReference type="GO" id="GO:0016837">
    <property type="term" value="F:carbon-oxygen lyase activity, acting on polysaccharides"/>
    <property type="evidence" value="ECO:0007669"/>
    <property type="project" value="UniProtKB-ARBA"/>
</dbReference>
<evidence type="ECO:0000256" key="3">
    <source>
        <dbReference type="ARBA" id="ARBA00011245"/>
    </source>
</evidence>
<dbReference type="InterPro" id="IPR038970">
    <property type="entry name" value="Lyase_8"/>
</dbReference>
<dbReference type="GO" id="GO:0005576">
    <property type="term" value="C:extracellular region"/>
    <property type="evidence" value="ECO:0007669"/>
    <property type="project" value="InterPro"/>
</dbReference>
<feature type="active site" evidence="7">
    <location>
        <position position="285"/>
    </location>
</feature>
<dbReference type="InterPro" id="IPR012970">
    <property type="entry name" value="Lyase_8_alpha_N"/>
</dbReference>
<evidence type="ECO:0000256" key="5">
    <source>
        <dbReference type="ARBA" id="ARBA00022837"/>
    </source>
</evidence>
<evidence type="ECO:0000259" key="9">
    <source>
        <dbReference type="Pfam" id="PF02278"/>
    </source>
</evidence>
<dbReference type="Gene3D" id="2.70.98.10">
    <property type="match status" value="1"/>
</dbReference>
<evidence type="ECO:0000256" key="4">
    <source>
        <dbReference type="ARBA" id="ARBA00022729"/>
    </source>
</evidence>
<dbReference type="GO" id="GO:0005975">
    <property type="term" value="P:carbohydrate metabolic process"/>
    <property type="evidence" value="ECO:0007669"/>
    <property type="project" value="InterPro"/>
</dbReference>
<keyword evidence="6" id="KW-0456">Lyase</keyword>
<evidence type="ECO:0000259" key="11">
    <source>
        <dbReference type="Pfam" id="PF08124"/>
    </source>
</evidence>
<dbReference type="InterPro" id="IPR008929">
    <property type="entry name" value="Chondroitin_lyas"/>
</dbReference>
<keyword evidence="4 8" id="KW-0732">Signal</keyword>
<dbReference type="SUPFAM" id="SSF49863">
    <property type="entry name" value="Hyaluronate lyase-like, C-terminal domain"/>
    <property type="match status" value="1"/>
</dbReference>
<reference evidence="12 13" key="1">
    <citation type="submission" date="2018-08" db="EMBL/GenBank/DDBJ databases">
        <title>A genome reference for cultivated species of the human gut microbiota.</title>
        <authorList>
            <person name="Zou Y."/>
            <person name="Xue W."/>
            <person name="Luo G."/>
        </authorList>
    </citation>
    <scope>NUCLEOTIDE SEQUENCE [LARGE SCALE GENOMIC DNA]</scope>
    <source>
        <strain evidence="12 13">AM42-38</strain>
    </source>
</reference>
<protein>
    <submittedName>
        <fullName evidence="12">Chloramphenicol resistance protein</fullName>
    </submittedName>
</protein>